<evidence type="ECO:0000313" key="6">
    <source>
        <dbReference type="Proteomes" id="UP000234951"/>
    </source>
</evidence>
<feature type="transmembrane region" description="Helical" evidence="2">
    <location>
        <begin position="39"/>
        <end position="57"/>
    </location>
</feature>
<organism evidence="4 6">
    <name type="scientific">Bacillus canaveralius</name>
    <dbReference type="NCBI Taxonomy" id="1403243"/>
    <lineage>
        <taxon>Bacteria</taxon>
        <taxon>Bacillati</taxon>
        <taxon>Bacillota</taxon>
        <taxon>Bacilli</taxon>
        <taxon>Bacillales</taxon>
        <taxon>Bacillaceae</taxon>
        <taxon>Bacillus</taxon>
    </lineage>
</organism>
<keyword evidence="7" id="KW-1185">Reference proteome</keyword>
<dbReference type="EMBL" id="PGVD01000039">
    <property type="protein sequence ID" value="PLR95382.1"/>
    <property type="molecule type" value="Genomic_DNA"/>
</dbReference>
<dbReference type="Pfam" id="PF01841">
    <property type="entry name" value="Transglut_core"/>
    <property type="match status" value="1"/>
</dbReference>
<protein>
    <submittedName>
        <fullName evidence="4">Transglutaminase</fullName>
    </submittedName>
</protein>
<dbReference type="InterPro" id="IPR052901">
    <property type="entry name" value="Bact_TGase-like"/>
</dbReference>
<feature type="transmembrane region" description="Helical" evidence="2">
    <location>
        <begin position="142"/>
        <end position="161"/>
    </location>
</feature>
<dbReference type="SMART" id="SM00460">
    <property type="entry name" value="TGc"/>
    <property type="match status" value="1"/>
</dbReference>
<gene>
    <name evidence="4" type="ORF">CU635_09095</name>
    <name evidence="5" type="ORF">CVD25_15040</name>
</gene>
<name>A0A2N5GMX9_9BACI</name>
<feature type="transmembrane region" description="Helical" evidence="2">
    <location>
        <begin position="202"/>
        <end position="220"/>
    </location>
</feature>
<feature type="transmembrane region" description="Helical" evidence="2">
    <location>
        <begin position="616"/>
        <end position="634"/>
    </location>
</feature>
<comment type="caution">
    <text evidence="4">The sequence shown here is derived from an EMBL/GenBank/DDBJ whole genome shotgun (WGS) entry which is preliminary data.</text>
</comment>
<dbReference type="Gene3D" id="3.10.620.30">
    <property type="match status" value="1"/>
</dbReference>
<dbReference type="Proteomes" id="UP000234951">
    <property type="component" value="Unassembled WGS sequence"/>
</dbReference>
<dbReference type="InterPro" id="IPR002931">
    <property type="entry name" value="Transglutaminase-like"/>
</dbReference>
<feature type="transmembrane region" description="Helical" evidence="2">
    <location>
        <begin position="167"/>
        <end position="187"/>
    </location>
</feature>
<evidence type="ECO:0000313" key="7">
    <source>
        <dbReference type="Proteomes" id="UP000235114"/>
    </source>
</evidence>
<evidence type="ECO:0000313" key="5">
    <source>
        <dbReference type="EMBL" id="PLR95382.1"/>
    </source>
</evidence>
<feature type="transmembrane region" description="Helical" evidence="2">
    <location>
        <begin position="69"/>
        <end position="89"/>
    </location>
</feature>
<feature type="compositionally biased region" description="Basic and acidic residues" evidence="1">
    <location>
        <begin position="581"/>
        <end position="592"/>
    </location>
</feature>
<dbReference type="PANTHER" id="PTHR42736">
    <property type="entry name" value="PROTEIN-GLUTAMINE GAMMA-GLUTAMYLTRANSFERASE"/>
    <property type="match status" value="1"/>
</dbReference>
<proteinExistence type="predicted"/>
<dbReference type="PANTHER" id="PTHR42736:SF1">
    <property type="entry name" value="PROTEIN-GLUTAMINE GAMMA-GLUTAMYLTRANSFERASE"/>
    <property type="match status" value="1"/>
</dbReference>
<dbReference type="EMBL" id="PGVA01000020">
    <property type="protein sequence ID" value="PLR83479.1"/>
    <property type="molecule type" value="Genomic_DNA"/>
</dbReference>
<dbReference type="SUPFAM" id="SSF54001">
    <property type="entry name" value="Cysteine proteinases"/>
    <property type="match status" value="1"/>
</dbReference>
<evidence type="ECO:0000313" key="4">
    <source>
        <dbReference type="EMBL" id="PLR83479.1"/>
    </source>
</evidence>
<sequence>MTSSTSGKGFPNLLLYIFGFLLLWEWLQPLEQLTATGNIHIFLIFLILAFGLSILGYRKVFGAAVKVVYIVYALNYFHLEGSFFSLQWIPSFITDIQSNAVFILAAEWQQLTDMFRSLLFFVLLWLMAYLIQYWLISRRKIFVFFFMTLIYITVLDTFTPYQADGAIVRTVIGGFTLMGLLTFFRLVEKESINKGSVFSKRWIIPLAGMVAVSAIFGYVAPKAEPIWPDPVPFITSYNQESGSGEGGGIRRVGYGTDDSQLGGPFIGSNQVVFRAEVESRHYWKVETKDVYTGKGWVTSGENQPLVPFAENEPVPISATPEGIKTSEREGSLFFTQNYSHITYPVGLKEISGDVGYTFEANPITEKINTLRSGELAPINQYTVNYEMPEYSVTALRETVDANRVGLESAFIEQYTQVPEQLPARVRELAEEITAGETSWFNKARKIEQYFGRSGFTYDQTDVAVPGPTDDYVDQFLFETQKGYCDNYSSSMAIMLRTLGIPTRWVKGYTEGEFIEMIGPNKRIFEITNNNAHSWVEVFFPNAGWVQFEPTQGFSNSTRFNYDSVTAQQPNAQTATPAQRPHIPEQDKSKETNGDSNSTFSFKHAWEAIKDFFAAHWDRIFLAVGGAAIIAVILYKTRTKWLPYYFIWRFRHKNNNEDFAQAYLVLLKQFHRFGLIRKDDQTLREYANYIDSFFSSQEMSSLTDKYEHFLYRGTLQEGSWAEMKELWENLIKKTSA</sequence>
<keyword evidence="2" id="KW-1133">Transmembrane helix</keyword>
<keyword evidence="2" id="KW-0812">Transmembrane</keyword>
<dbReference type="InterPro" id="IPR038765">
    <property type="entry name" value="Papain-like_cys_pep_sf"/>
</dbReference>
<evidence type="ECO:0000259" key="3">
    <source>
        <dbReference type="SMART" id="SM00460"/>
    </source>
</evidence>
<evidence type="ECO:0000256" key="1">
    <source>
        <dbReference type="SAM" id="MobiDB-lite"/>
    </source>
</evidence>
<feature type="region of interest" description="Disordered" evidence="1">
    <location>
        <begin position="568"/>
        <end position="595"/>
    </location>
</feature>
<dbReference type="AlphaFoldDB" id="A0A2N5GMX9"/>
<reference evidence="5 7" key="2">
    <citation type="submission" date="2017-12" db="EMBL/GenBank/DDBJ databases">
        <title>Comparative Functional Genomics of Dry Heat Resistant strains isolated from the Viking Spacecraft.</title>
        <authorList>
            <person name="Seuylemezian A."/>
            <person name="Cooper K."/>
            <person name="Vaishampayan P."/>
        </authorList>
    </citation>
    <scope>NUCLEOTIDE SEQUENCE [LARGE SCALE GENOMIC DNA]</scope>
    <source>
        <strain evidence="5 7">ATCC 29669</strain>
    </source>
</reference>
<accession>A0A2N5GMX9</accession>
<keyword evidence="2" id="KW-0472">Membrane</keyword>
<dbReference type="OrthoDB" id="9804872at2"/>
<feature type="transmembrane region" description="Helical" evidence="2">
    <location>
        <begin position="114"/>
        <end position="135"/>
    </location>
</feature>
<feature type="domain" description="Transglutaminase-like" evidence="3">
    <location>
        <begin position="476"/>
        <end position="551"/>
    </location>
</feature>
<dbReference type="Proteomes" id="UP000235114">
    <property type="component" value="Unassembled WGS sequence"/>
</dbReference>
<feature type="compositionally biased region" description="Low complexity" evidence="1">
    <location>
        <begin position="568"/>
        <end position="580"/>
    </location>
</feature>
<reference evidence="4 6" key="1">
    <citation type="submission" date="2017-11" db="EMBL/GenBank/DDBJ databases">
        <title>Comparitive Functional Genomics of Dry Heat Resistant strains isolated from the Viking Spacecraft.</title>
        <authorList>
            <person name="Seuylemezian A."/>
            <person name="Cooper K."/>
            <person name="Vaishampayan P."/>
        </authorList>
    </citation>
    <scope>NUCLEOTIDE SEQUENCE [LARGE SCALE GENOMIC DNA]</scope>
    <source>
        <strain evidence="4 6">M4.6</strain>
    </source>
</reference>
<evidence type="ECO:0000256" key="2">
    <source>
        <dbReference type="SAM" id="Phobius"/>
    </source>
</evidence>
<feature type="transmembrane region" description="Helical" evidence="2">
    <location>
        <begin position="9"/>
        <end position="27"/>
    </location>
</feature>